<dbReference type="Pfam" id="PF00651">
    <property type="entry name" value="BTB"/>
    <property type="match status" value="1"/>
</dbReference>
<dbReference type="AlphaFoldDB" id="A0A4S9LS93"/>
<comment type="caution">
    <text evidence="2">The sequence shown here is derived from an EMBL/GenBank/DDBJ whole genome shotgun (WGS) entry which is preliminary data.</text>
</comment>
<gene>
    <name evidence="2" type="ORF">D6D01_02643</name>
</gene>
<evidence type="ECO:0000313" key="2">
    <source>
        <dbReference type="EMBL" id="THY32252.1"/>
    </source>
</evidence>
<sequence length="231" mass="25922">MPEDKGFVSGANADPDVFDNPQDSDVILKVGETQFHAHRVVLRMWSPFFKRTFNSQFSVATSAIFDFGDEEESLWVSMMLKHMYGATYDRQILALKCARRVAVAVHTNAYIIADKYDCPSMRIAIIAAVKSELATTDAFWEDPDKCTALIAQVCGPKSPQLADLNLRQVFMDWVGEHYVEFYKGSKFFKDMIVAGTVLDAQCLSTLVVRLGEARGTSVKRGRMLPSGYRII</sequence>
<proteinExistence type="predicted"/>
<dbReference type="InterPro" id="IPR011333">
    <property type="entry name" value="SKP1/BTB/POZ_sf"/>
</dbReference>
<evidence type="ECO:0000313" key="3">
    <source>
        <dbReference type="Proteomes" id="UP000306584"/>
    </source>
</evidence>
<evidence type="ECO:0000259" key="1">
    <source>
        <dbReference type="PROSITE" id="PS50097"/>
    </source>
</evidence>
<dbReference type="SUPFAM" id="SSF54695">
    <property type="entry name" value="POZ domain"/>
    <property type="match status" value="1"/>
</dbReference>
<reference evidence="2 3" key="1">
    <citation type="submission" date="2018-10" db="EMBL/GenBank/DDBJ databases">
        <title>Fifty Aureobasidium pullulans genomes reveal a recombining polyextremotolerant generalist.</title>
        <authorList>
            <person name="Gostincar C."/>
            <person name="Turk M."/>
            <person name="Zajc J."/>
            <person name="Gunde-Cimerman N."/>
        </authorList>
    </citation>
    <scope>NUCLEOTIDE SEQUENCE [LARGE SCALE GENOMIC DNA]</scope>
    <source>
        <strain evidence="2 3">EXF-6604</strain>
    </source>
</reference>
<dbReference type="Proteomes" id="UP000306584">
    <property type="component" value="Unassembled WGS sequence"/>
</dbReference>
<dbReference type="Gene3D" id="3.30.710.10">
    <property type="entry name" value="Potassium Channel Kv1.1, Chain A"/>
    <property type="match status" value="1"/>
</dbReference>
<dbReference type="PROSITE" id="PS50097">
    <property type="entry name" value="BTB"/>
    <property type="match status" value="1"/>
</dbReference>
<name>A0A4S9LS93_AURPU</name>
<dbReference type="CDD" id="cd18186">
    <property type="entry name" value="BTB_POZ_ZBTB_KLHL-like"/>
    <property type="match status" value="1"/>
</dbReference>
<protein>
    <recommendedName>
        <fullName evidence="1">BTB domain-containing protein</fullName>
    </recommendedName>
</protein>
<feature type="domain" description="BTB" evidence="1">
    <location>
        <begin position="24"/>
        <end position="84"/>
    </location>
</feature>
<dbReference type="InterPro" id="IPR000210">
    <property type="entry name" value="BTB/POZ_dom"/>
</dbReference>
<organism evidence="2 3">
    <name type="scientific">Aureobasidium pullulans</name>
    <name type="common">Black yeast</name>
    <name type="synonym">Pullularia pullulans</name>
    <dbReference type="NCBI Taxonomy" id="5580"/>
    <lineage>
        <taxon>Eukaryota</taxon>
        <taxon>Fungi</taxon>
        <taxon>Dikarya</taxon>
        <taxon>Ascomycota</taxon>
        <taxon>Pezizomycotina</taxon>
        <taxon>Dothideomycetes</taxon>
        <taxon>Dothideomycetidae</taxon>
        <taxon>Dothideales</taxon>
        <taxon>Saccotheciaceae</taxon>
        <taxon>Aureobasidium</taxon>
    </lineage>
</organism>
<dbReference type="EMBL" id="QZBD01000062">
    <property type="protein sequence ID" value="THY32252.1"/>
    <property type="molecule type" value="Genomic_DNA"/>
</dbReference>
<accession>A0A4S9LS93</accession>